<comment type="caution">
    <text evidence="13">The sequence shown here is derived from an EMBL/GenBank/DDBJ whole genome shotgun (WGS) entry which is preliminary data.</text>
</comment>
<keyword evidence="6 12" id="KW-1003">Cell membrane</keyword>
<dbReference type="Proteomes" id="UP001161580">
    <property type="component" value="Unassembled WGS sequence"/>
</dbReference>
<dbReference type="InterPro" id="IPR007078">
    <property type="entry name" value="Haem_export_protD_CcmD"/>
</dbReference>
<evidence type="ECO:0000256" key="11">
    <source>
        <dbReference type="ARBA" id="ARBA00023136"/>
    </source>
</evidence>
<organism evidence="13 14">
    <name type="scientific">Ferirhizobium litorale</name>
    <dbReference type="NCBI Taxonomy" id="2927786"/>
    <lineage>
        <taxon>Bacteria</taxon>
        <taxon>Pseudomonadati</taxon>
        <taxon>Pseudomonadota</taxon>
        <taxon>Alphaproteobacteria</taxon>
        <taxon>Hyphomicrobiales</taxon>
        <taxon>Rhizobiaceae</taxon>
        <taxon>Ferirhizobium</taxon>
    </lineage>
</organism>
<keyword evidence="7 12" id="KW-0997">Cell inner membrane</keyword>
<dbReference type="GO" id="GO:0015886">
    <property type="term" value="P:heme transport"/>
    <property type="evidence" value="ECO:0007669"/>
    <property type="project" value="InterPro"/>
</dbReference>
<dbReference type="GO" id="GO:0005886">
    <property type="term" value="C:plasma membrane"/>
    <property type="evidence" value="ECO:0007669"/>
    <property type="project" value="UniProtKB-SubCell"/>
</dbReference>
<evidence type="ECO:0000256" key="12">
    <source>
        <dbReference type="RuleBase" id="RU363101"/>
    </source>
</evidence>
<evidence type="ECO:0000256" key="2">
    <source>
        <dbReference type="ARBA" id="ARBA00004377"/>
    </source>
</evidence>
<dbReference type="NCBIfam" id="TIGR03141">
    <property type="entry name" value="cytochro_ccmD"/>
    <property type="match status" value="1"/>
</dbReference>
<reference evidence="13" key="1">
    <citation type="submission" date="2022-03" db="EMBL/GenBank/DDBJ databases">
        <title>Fererhizobium litorale gen. nov., sp. nov., isolated from sandy sediments of the Sea of Japan seashore.</title>
        <authorList>
            <person name="Romanenko L."/>
            <person name="Kurilenko V."/>
            <person name="Otstavnykh N."/>
            <person name="Svetashev V."/>
            <person name="Tekutyeva L."/>
            <person name="Isaeva M."/>
            <person name="Mikhailov V."/>
        </authorList>
    </citation>
    <scope>NUCLEOTIDE SEQUENCE</scope>
    <source>
        <strain evidence="13">KMM 9576</strain>
    </source>
</reference>
<evidence type="ECO:0000256" key="6">
    <source>
        <dbReference type="ARBA" id="ARBA00022475"/>
    </source>
</evidence>
<comment type="subcellular location">
    <subcellularLocation>
        <location evidence="2 12">Cell inner membrane</location>
        <topology evidence="2 12">Single-pass membrane protein</topology>
    </subcellularLocation>
</comment>
<keyword evidence="11 12" id="KW-0472">Membrane</keyword>
<dbReference type="GO" id="GO:0017004">
    <property type="term" value="P:cytochrome complex assembly"/>
    <property type="evidence" value="ECO:0007669"/>
    <property type="project" value="UniProtKB-KW"/>
</dbReference>
<dbReference type="EMBL" id="JALDYZ010000009">
    <property type="protein sequence ID" value="MDI7923698.1"/>
    <property type="molecule type" value="Genomic_DNA"/>
</dbReference>
<evidence type="ECO:0000256" key="1">
    <source>
        <dbReference type="ARBA" id="ARBA00002442"/>
    </source>
</evidence>
<keyword evidence="5 12" id="KW-0813">Transport</keyword>
<evidence type="ECO:0000256" key="4">
    <source>
        <dbReference type="ARBA" id="ARBA00016461"/>
    </source>
</evidence>
<evidence type="ECO:0000256" key="3">
    <source>
        <dbReference type="ARBA" id="ARBA00008741"/>
    </source>
</evidence>
<evidence type="ECO:0000256" key="9">
    <source>
        <dbReference type="ARBA" id="ARBA00022748"/>
    </source>
</evidence>
<keyword evidence="9 12" id="KW-0201">Cytochrome c-type biogenesis</keyword>
<sequence>MGHAFYIYTAYGLTTLIVAALVAWTWLDGRARQRELAALDAAGIRRRSARSPGETKA</sequence>
<dbReference type="Pfam" id="PF04995">
    <property type="entry name" value="CcmD"/>
    <property type="match status" value="1"/>
</dbReference>
<name>A0AAE3U4R7_9HYPH</name>
<evidence type="ECO:0000256" key="7">
    <source>
        <dbReference type="ARBA" id="ARBA00022519"/>
    </source>
</evidence>
<protein>
    <recommendedName>
        <fullName evidence="4 12">Heme exporter protein D</fullName>
    </recommendedName>
</protein>
<dbReference type="RefSeq" id="WP_311786749.1">
    <property type="nucleotide sequence ID" value="NZ_JALDYY010000006.1"/>
</dbReference>
<comment type="function">
    <text evidence="1 12">Required for the export of heme to the periplasm for the biogenesis of c-type cytochromes.</text>
</comment>
<evidence type="ECO:0000256" key="8">
    <source>
        <dbReference type="ARBA" id="ARBA00022692"/>
    </source>
</evidence>
<comment type="similarity">
    <text evidence="3 12">Belongs to the CcmD/CycX/HelD family.</text>
</comment>
<keyword evidence="14" id="KW-1185">Reference proteome</keyword>
<evidence type="ECO:0000256" key="10">
    <source>
        <dbReference type="ARBA" id="ARBA00022989"/>
    </source>
</evidence>
<proteinExistence type="inferred from homology"/>
<evidence type="ECO:0000313" key="13">
    <source>
        <dbReference type="EMBL" id="MDI7923698.1"/>
    </source>
</evidence>
<feature type="transmembrane region" description="Helical" evidence="12">
    <location>
        <begin position="6"/>
        <end position="27"/>
    </location>
</feature>
<keyword evidence="10 12" id="KW-1133">Transmembrane helix</keyword>
<dbReference type="AlphaFoldDB" id="A0AAE3U4R7"/>
<evidence type="ECO:0000313" key="14">
    <source>
        <dbReference type="Proteomes" id="UP001161580"/>
    </source>
</evidence>
<evidence type="ECO:0000256" key="5">
    <source>
        <dbReference type="ARBA" id="ARBA00022448"/>
    </source>
</evidence>
<keyword evidence="8 12" id="KW-0812">Transmembrane</keyword>
<accession>A0AAE3U4R7</accession>
<gene>
    <name evidence="13" type="primary">ccmD</name>
    <name evidence="13" type="ORF">MRS75_16580</name>
</gene>